<proteinExistence type="predicted"/>
<reference evidence="3" key="1">
    <citation type="submission" date="2025-08" db="UniProtKB">
        <authorList>
            <consortium name="RefSeq"/>
        </authorList>
    </citation>
    <scope>IDENTIFICATION</scope>
    <source>
        <tissue evidence="3">Fruit stalk</tissue>
    </source>
</reference>
<organism evidence="2 3">
    <name type="scientific">Durio zibethinus</name>
    <name type="common">Durian</name>
    <dbReference type="NCBI Taxonomy" id="66656"/>
    <lineage>
        <taxon>Eukaryota</taxon>
        <taxon>Viridiplantae</taxon>
        <taxon>Streptophyta</taxon>
        <taxon>Embryophyta</taxon>
        <taxon>Tracheophyta</taxon>
        <taxon>Spermatophyta</taxon>
        <taxon>Magnoliopsida</taxon>
        <taxon>eudicotyledons</taxon>
        <taxon>Gunneridae</taxon>
        <taxon>Pentapetalae</taxon>
        <taxon>rosids</taxon>
        <taxon>malvids</taxon>
        <taxon>Malvales</taxon>
        <taxon>Malvaceae</taxon>
        <taxon>Helicteroideae</taxon>
        <taxon>Durio</taxon>
    </lineage>
</organism>
<dbReference type="AlphaFoldDB" id="A0A6P6AYU9"/>
<evidence type="ECO:0000313" key="3">
    <source>
        <dbReference type="RefSeq" id="XP_022769936.1"/>
    </source>
</evidence>
<dbReference type="InterPro" id="IPR057216">
    <property type="entry name" value="DUF7894"/>
</dbReference>
<dbReference type="GeneID" id="111313515"/>
<feature type="domain" description="DUF7894" evidence="1">
    <location>
        <begin position="26"/>
        <end position="270"/>
    </location>
</feature>
<dbReference type="PANTHER" id="PTHR37221:SF1">
    <property type="entry name" value="OS02G0582400 PROTEIN"/>
    <property type="match status" value="1"/>
</dbReference>
<accession>A0A6P6AYU9</accession>
<evidence type="ECO:0000259" key="1">
    <source>
        <dbReference type="Pfam" id="PF25428"/>
    </source>
</evidence>
<dbReference type="OrthoDB" id="1927925at2759"/>
<sequence>MDLEENLESLSLQNSDESQSRNLWRMKVASNVFFIYHDEDGFGNAIAQGLSPNPHPYSKVLELLPLGLRECDPRYLDLTGSVTQLRDKDYVKATMVMLHHLDPPVLSHAINSVLAKIADAESISSTVPTIIAPFLVPASKLKLEGGLLTTNSTKLPLYGIQVGPETDVSRAIAAKTQKPPPSLQIHFEPLACFLQLVRTSNLPTFIIVGQRSQSPFNQALSEDLEIVYEIGQLVASTTDTYFQREQTKTNWIPTAKSASGGGEAWRAFYG</sequence>
<dbReference type="PANTHER" id="PTHR37221">
    <property type="entry name" value="OS02G0582400 PROTEIN"/>
    <property type="match status" value="1"/>
</dbReference>
<dbReference type="Proteomes" id="UP000515121">
    <property type="component" value="Unplaced"/>
</dbReference>
<protein>
    <submittedName>
        <fullName evidence="3">Uncharacterized protein LOC111313515</fullName>
    </submittedName>
</protein>
<dbReference type="RefSeq" id="XP_022769936.1">
    <property type="nucleotide sequence ID" value="XM_022914201.1"/>
</dbReference>
<evidence type="ECO:0000313" key="2">
    <source>
        <dbReference type="Proteomes" id="UP000515121"/>
    </source>
</evidence>
<dbReference type="KEGG" id="dzi:111313515"/>
<gene>
    <name evidence="3" type="primary">LOC111313515</name>
</gene>
<keyword evidence="2" id="KW-1185">Reference proteome</keyword>
<name>A0A6P6AYU9_DURZI</name>
<dbReference type="Pfam" id="PF25428">
    <property type="entry name" value="DUF7894"/>
    <property type="match status" value="1"/>
</dbReference>